<gene>
    <name evidence="1" type="ORF">CR203_15515</name>
</gene>
<reference evidence="1 2" key="1">
    <citation type="submission" date="2017-10" db="EMBL/GenBank/DDBJ databases">
        <title>Bacillus sp. nov., a halophilic bacterium isolated from a Keqin Lake.</title>
        <authorList>
            <person name="Wang H."/>
        </authorList>
    </citation>
    <scope>NUCLEOTIDE SEQUENCE [LARGE SCALE GENOMIC DNA]</scope>
    <source>
        <strain evidence="1 2">KCTC 13187</strain>
    </source>
</reference>
<protein>
    <recommendedName>
        <fullName evidence="3">Winged helix-turn-helix domain-containing protein</fullName>
    </recommendedName>
</protein>
<proteinExistence type="predicted"/>
<sequence length="394" mass="45983">MSYMKKGLNVSKRTARQFLLQKHYLNSAETHDFNQVFNQLECIQLDPVAIVERNHHLVLMNRLSDYQPQELESHLENKQAFEYIANAACIIPMKDYPLFESRRQHFQESWQNERHHSKETIDTILNQLHNNGPLPSKAFKSTSKVVGGWDHPEKATTKETTHVLGMLFHAGEIQVSRRKGAERFFALTKDTIPETILQEAQETPIRVLNERLVHKYLRAYRFIEGTDPRFGWQKMKAAVRREKIESLVENDTLLPISVEGVKRPYFILANDEEALLKIENNTSQTLSSHVSFLPPLDNLLWRRERIEDLFDFTYRWEIYTPAVKRKYGPYSLPILVGDKLVGRADPILNRQEKTLQLTIHYEESCHNQVRADVRTASRSFGERLGAEVTNIYEL</sequence>
<evidence type="ECO:0008006" key="3">
    <source>
        <dbReference type="Google" id="ProtNLM"/>
    </source>
</evidence>
<dbReference type="EMBL" id="PDOE01000007">
    <property type="protein sequence ID" value="RKL66301.1"/>
    <property type="molecule type" value="Genomic_DNA"/>
</dbReference>
<name>A0A3A9K7H4_9BACI</name>
<dbReference type="OrthoDB" id="9787207at2"/>
<dbReference type="InterPro" id="IPR009351">
    <property type="entry name" value="AlkZ-like"/>
</dbReference>
<dbReference type="PANTHER" id="PTHR30528:SF0">
    <property type="entry name" value="CYTOPLASMIC PROTEIN"/>
    <property type="match status" value="1"/>
</dbReference>
<keyword evidence="2" id="KW-1185">Reference proteome</keyword>
<evidence type="ECO:0000313" key="1">
    <source>
        <dbReference type="EMBL" id="RKL66301.1"/>
    </source>
</evidence>
<dbReference type="AlphaFoldDB" id="A0A3A9K7H4"/>
<dbReference type="PANTHER" id="PTHR30528">
    <property type="entry name" value="CYTOPLASMIC PROTEIN"/>
    <property type="match status" value="1"/>
</dbReference>
<organism evidence="1 2">
    <name type="scientific">Salipaludibacillus neizhouensis</name>
    <dbReference type="NCBI Taxonomy" id="885475"/>
    <lineage>
        <taxon>Bacteria</taxon>
        <taxon>Bacillati</taxon>
        <taxon>Bacillota</taxon>
        <taxon>Bacilli</taxon>
        <taxon>Bacillales</taxon>
        <taxon>Bacillaceae</taxon>
    </lineage>
</organism>
<accession>A0A3A9K7H4</accession>
<dbReference type="Proteomes" id="UP000281498">
    <property type="component" value="Unassembled WGS sequence"/>
</dbReference>
<dbReference type="Pfam" id="PF06224">
    <property type="entry name" value="AlkZ-like"/>
    <property type="match status" value="1"/>
</dbReference>
<comment type="caution">
    <text evidence="1">The sequence shown here is derived from an EMBL/GenBank/DDBJ whole genome shotgun (WGS) entry which is preliminary data.</text>
</comment>
<evidence type="ECO:0000313" key="2">
    <source>
        <dbReference type="Proteomes" id="UP000281498"/>
    </source>
</evidence>